<comment type="caution">
    <text evidence="3">The sequence shown here is derived from an EMBL/GenBank/DDBJ whole genome shotgun (WGS) entry which is preliminary data.</text>
</comment>
<evidence type="ECO:0000256" key="2">
    <source>
        <dbReference type="HAMAP-Rule" id="MF_01103"/>
    </source>
</evidence>
<dbReference type="EMBL" id="DVOS01000005">
    <property type="protein sequence ID" value="HIV22391.1"/>
    <property type="molecule type" value="Genomic_DNA"/>
</dbReference>
<dbReference type="Proteomes" id="UP000886889">
    <property type="component" value="Unassembled WGS sequence"/>
</dbReference>
<reference evidence="3" key="2">
    <citation type="journal article" date="2021" name="PeerJ">
        <title>Extensive microbial diversity within the chicken gut microbiome revealed by metagenomics and culture.</title>
        <authorList>
            <person name="Gilroy R."/>
            <person name="Ravi A."/>
            <person name="Getino M."/>
            <person name="Pursley I."/>
            <person name="Horton D.L."/>
            <person name="Alikhan N.F."/>
            <person name="Baker D."/>
            <person name="Gharbi K."/>
            <person name="Hall N."/>
            <person name="Watson M."/>
            <person name="Adriaenssens E.M."/>
            <person name="Foster-Nyarko E."/>
            <person name="Jarju S."/>
            <person name="Secka A."/>
            <person name="Antonio M."/>
            <person name="Oren A."/>
            <person name="Chaudhuri R.R."/>
            <person name="La Ragione R."/>
            <person name="Hildebrand F."/>
            <person name="Pallen M.J."/>
        </authorList>
    </citation>
    <scope>NUCLEOTIDE SEQUENCE</scope>
    <source>
        <strain evidence="3">ChiBcec6-7307</strain>
    </source>
</reference>
<evidence type="ECO:0000313" key="3">
    <source>
        <dbReference type="EMBL" id="HIV22391.1"/>
    </source>
</evidence>
<comment type="similarity">
    <text evidence="2">Belongs to the UPF0291 family.</text>
</comment>
<dbReference type="GO" id="GO:0005737">
    <property type="term" value="C:cytoplasm"/>
    <property type="evidence" value="ECO:0007669"/>
    <property type="project" value="UniProtKB-SubCell"/>
</dbReference>
<dbReference type="SUPFAM" id="SSF158221">
    <property type="entry name" value="YnzC-like"/>
    <property type="match status" value="1"/>
</dbReference>
<dbReference type="HAMAP" id="MF_01103">
    <property type="entry name" value="UPF0291"/>
    <property type="match status" value="1"/>
</dbReference>
<dbReference type="PANTHER" id="PTHR37300:SF1">
    <property type="entry name" value="UPF0291 PROTEIN YNZC"/>
    <property type="match status" value="1"/>
</dbReference>
<reference evidence="3" key="1">
    <citation type="submission" date="2020-10" db="EMBL/GenBank/DDBJ databases">
        <authorList>
            <person name="Gilroy R."/>
        </authorList>
    </citation>
    <scope>NUCLEOTIDE SEQUENCE</scope>
    <source>
        <strain evidence="3">ChiBcec6-7307</strain>
    </source>
</reference>
<organism evidence="3 4">
    <name type="scientific">Candidatus Merdiplasma excrementigallinarum</name>
    <dbReference type="NCBI Taxonomy" id="2840864"/>
    <lineage>
        <taxon>Bacteria</taxon>
        <taxon>Bacillati</taxon>
        <taxon>Bacillota</taxon>
        <taxon>Clostridia</taxon>
        <taxon>Lachnospirales</taxon>
        <taxon>Lachnospiraceae</taxon>
        <taxon>Lachnospiraceae incertae sedis</taxon>
        <taxon>Candidatus Merdiplasma</taxon>
    </lineage>
</organism>
<evidence type="ECO:0000313" key="4">
    <source>
        <dbReference type="Proteomes" id="UP000886889"/>
    </source>
</evidence>
<dbReference type="Gene3D" id="1.10.287.540">
    <property type="entry name" value="Helix hairpin bin"/>
    <property type="match status" value="1"/>
</dbReference>
<gene>
    <name evidence="3" type="ORF">IAC80_00485</name>
</gene>
<proteinExistence type="inferred from homology"/>
<dbReference type="Pfam" id="PF05979">
    <property type="entry name" value="DUF896"/>
    <property type="match status" value="1"/>
</dbReference>
<accession>A0A9D1T7G1</accession>
<name>A0A9D1T7G1_9FIRM</name>
<protein>
    <recommendedName>
        <fullName evidence="2">UPF0291 protein IAC80_00485</fullName>
    </recommendedName>
</protein>
<sequence length="76" mass="8808">MSVTDKEIARINELARKSKAEGLTQEEQKEQRELRQRYIEAIRMNLRGQLNNIDILGHDGKIVNLGEKYGKRNKGN</sequence>
<dbReference type="InterPro" id="IPR009242">
    <property type="entry name" value="DUF896"/>
</dbReference>
<dbReference type="AlphaFoldDB" id="A0A9D1T7G1"/>
<comment type="subcellular location">
    <subcellularLocation>
        <location evidence="2">Cytoplasm</location>
    </subcellularLocation>
</comment>
<dbReference type="PANTHER" id="PTHR37300">
    <property type="entry name" value="UPF0291 PROTEIN CBO2609/CLC_2481"/>
    <property type="match status" value="1"/>
</dbReference>
<keyword evidence="1 2" id="KW-0963">Cytoplasm</keyword>
<evidence type="ECO:0000256" key="1">
    <source>
        <dbReference type="ARBA" id="ARBA00022490"/>
    </source>
</evidence>